<feature type="compositionally biased region" description="Basic and acidic residues" evidence="5">
    <location>
        <begin position="347"/>
        <end position="362"/>
    </location>
</feature>
<dbReference type="EMBL" id="JAXIVS010000004">
    <property type="protein sequence ID" value="MDY7227168.1"/>
    <property type="molecule type" value="Genomic_DNA"/>
</dbReference>
<feature type="region of interest" description="Disordered" evidence="5">
    <location>
        <begin position="342"/>
        <end position="362"/>
    </location>
</feature>
<dbReference type="SMART" id="SM00220">
    <property type="entry name" value="S_TKc"/>
    <property type="match status" value="1"/>
</dbReference>
<sequence length="459" mass="49682">MTIPAGPRSPHLGEVLGRWKLIDRAGRGGFGVVFKAQLTAEPCTVAALKLAREPMDARFEREAKLLDAARSPHLPRLLDKGEWLSPDGQSYPYLVMQWVEGLPLYAVPKVRSFTNASAARALAHVAHALAELHRLEGVHRDVKGDNVLVQADGTAVLVDLGAAWHVGARPLTDTVIPPGTEAYRSPELLRFRRQFRRTPEAHYLSQPADDLYALGVMAYRLVTGRYPGPITDPDTSSAEPPRFLPPGEVATVTVELERLILQMLSEDSGKRGTAVELALALERAAASAGAARLMERPCMRETQKTARPGPRSRHALPAWLAWVGSSALGAALTLAVWTLGTAPRKRERAEEEAPPRADMSDERMTGLADAGVEEIHASTAALPNAGVPTYAIGLPMPKKPLPGQRRPPCGPGLVTLNDGCWAGPIEGERPPCGQGMFDYQDRCYVAVLVPQRQPASEQP</sequence>
<reference evidence="8 9" key="1">
    <citation type="submission" date="2023-12" db="EMBL/GenBank/DDBJ databases">
        <title>the genome sequence of Hyalangium sp. s54d21.</title>
        <authorList>
            <person name="Zhang X."/>
        </authorList>
    </citation>
    <scope>NUCLEOTIDE SEQUENCE [LARGE SCALE GENOMIC DNA]</scope>
    <source>
        <strain evidence="9">s54d21</strain>
    </source>
</reference>
<dbReference type="GO" id="GO:0004674">
    <property type="term" value="F:protein serine/threonine kinase activity"/>
    <property type="evidence" value="ECO:0007669"/>
    <property type="project" value="UniProtKB-EC"/>
</dbReference>
<feature type="domain" description="Protein kinase" evidence="7">
    <location>
        <begin position="19"/>
        <end position="286"/>
    </location>
</feature>
<evidence type="ECO:0000256" key="4">
    <source>
        <dbReference type="ARBA" id="ARBA00022840"/>
    </source>
</evidence>
<evidence type="ECO:0000256" key="1">
    <source>
        <dbReference type="ARBA" id="ARBA00022679"/>
    </source>
</evidence>
<evidence type="ECO:0000256" key="2">
    <source>
        <dbReference type="ARBA" id="ARBA00022741"/>
    </source>
</evidence>
<dbReference type="Gene3D" id="3.30.200.20">
    <property type="entry name" value="Phosphorylase Kinase, domain 1"/>
    <property type="match status" value="1"/>
</dbReference>
<evidence type="ECO:0000256" key="3">
    <source>
        <dbReference type="ARBA" id="ARBA00022777"/>
    </source>
</evidence>
<keyword evidence="1 8" id="KW-0808">Transferase</keyword>
<organism evidence="8 9">
    <name type="scientific">Hyalangium rubrum</name>
    <dbReference type="NCBI Taxonomy" id="3103134"/>
    <lineage>
        <taxon>Bacteria</taxon>
        <taxon>Pseudomonadati</taxon>
        <taxon>Myxococcota</taxon>
        <taxon>Myxococcia</taxon>
        <taxon>Myxococcales</taxon>
        <taxon>Cystobacterineae</taxon>
        <taxon>Archangiaceae</taxon>
        <taxon>Hyalangium</taxon>
    </lineage>
</organism>
<dbReference type="SUPFAM" id="SSF56112">
    <property type="entry name" value="Protein kinase-like (PK-like)"/>
    <property type="match status" value="1"/>
</dbReference>
<accession>A0ABU5H132</accession>
<evidence type="ECO:0000256" key="5">
    <source>
        <dbReference type="SAM" id="MobiDB-lite"/>
    </source>
</evidence>
<dbReference type="EC" id="2.7.11.1" evidence="8"/>
<name>A0ABU5H132_9BACT</name>
<comment type="caution">
    <text evidence="8">The sequence shown here is derived from an EMBL/GenBank/DDBJ whole genome shotgun (WGS) entry which is preliminary data.</text>
</comment>
<gene>
    <name evidence="8" type="ORF">SYV04_12230</name>
</gene>
<dbReference type="PANTHER" id="PTHR43289:SF6">
    <property type="entry name" value="SERINE_THREONINE-PROTEIN KINASE NEKL-3"/>
    <property type="match status" value="1"/>
</dbReference>
<dbReference type="RefSeq" id="WP_321545898.1">
    <property type="nucleotide sequence ID" value="NZ_JAXIVS010000004.1"/>
</dbReference>
<keyword evidence="3 8" id="KW-0418">Kinase</keyword>
<keyword evidence="6" id="KW-0812">Transmembrane</keyword>
<dbReference type="CDD" id="cd14014">
    <property type="entry name" value="STKc_PknB_like"/>
    <property type="match status" value="1"/>
</dbReference>
<dbReference type="PANTHER" id="PTHR43289">
    <property type="entry name" value="MITOGEN-ACTIVATED PROTEIN KINASE KINASE KINASE 20-RELATED"/>
    <property type="match status" value="1"/>
</dbReference>
<evidence type="ECO:0000259" key="7">
    <source>
        <dbReference type="PROSITE" id="PS50011"/>
    </source>
</evidence>
<keyword evidence="6" id="KW-0472">Membrane</keyword>
<keyword evidence="2" id="KW-0547">Nucleotide-binding</keyword>
<dbReference type="InterPro" id="IPR011009">
    <property type="entry name" value="Kinase-like_dom_sf"/>
</dbReference>
<protein>
    <submittedName>
        <fullName evidence="8">Serine/threonine-protein kinase</fullName>
        <ecNumber evidence="8">2.7.11.1</ecNumber>
    </submittedName>
</protein>
<keyword evidence="6" id="KW-1133">Transmembrane helix</keyword>
<dbReference type="PROSITE" id="PS50011">
    <property type="entry name" value="PROTEIN_KINASE_DOM"/>
    <property type="match status" value="1"/>
</dbReference>
<evidence type="ECO:0000313" key="9">
    <source>
        <dbReference type="Proteomes" id="UP001291309"/>
    </source>
</evidence>
<evidence type="ECO:0000256" key="6">
    <source>
        <dbReference type="SAM" id="Phobius"/>
    </source>
</evidence>
<dbReference type="Proteomes" id="UP001291309">
    <property type="component" value="Unassembled WGS sequence"/>
</dbReference>
<feature type="transmembrane region" description="Helical" evidence="6">
    <location>
        <begin position="319"/>
        <end position="339"/>
    </location>
</feature>
<keyword evidence="4" id="KW-0067">ATP-binding</keyword>
<keyword evidence="9" id="KW-1185">Reference proteome</keyword>
<evidence type="ECO:0000313" key="8">
    <source>
        <dbReference type="EMBL" id="MDY7227168.1"/>
    </source>
</evidence>
<dbReference type="Pfam" id="PF00069">
    <property type="entry name" value="Pkinase"/>
    <property type="match status" value="1"/>
</dbReference>
<dbReference type="InterPro" id="IPR000719">
    <property type="entry name" value="Prot_kinase_dom"/>
</dbReference>
<dbReference type="Gene3D" id="1.10.510.10">
    <property type="entry name" value="Transferase(Phosphotransferase) domain 1"/>
    <property type="match status" value="1"/>
</dbReference>
<proteinExistence type="predicted"/>